<organism evidence="2 3">
    <name type="scientific">Paenibacillus pinisoli</name>
    <dbReference type="NCBI Taxonomy" id="1276110"/>
    <lineage>
        <taxon>Bacteria</taxon>
        <taxon>Bacillati</taxon>
        <taxon>Bacillota</taxon>
        <taxon>Bacilli</taxon>
        <taxon>Bacillales</taxon>
        <taxon>Paenibacillaceae</taxon>
        <taxon>Paenibacillus</taxon>
    </lineage>
</organism>
<comment type="caution">
    <text evidence="2">The sequence shown here is derived from an EMBL/GenBank/DDBJ whole genome shotgun (WGS) entry which is preliminary data.</text>
</comment>
<dbReference type="PANTHER" id="PTHR43796:SF2">
    <property type="entry name" value="CARBOXYNORSPERMIDINE SYNTHASE"/>
    <property type="match status" value="1"/>
</dbReference>
<keyword evidence="3" id="KW-1185">Reference proteome</keyword>
<dbReference type="PANTHER" id="PTHR43796">
    <property type="entry name" value="CARBOXYNORSPERMIDINE SYNTHASE"/>
    <property type="match status" value="1"/>
</dbReference>
<dbReference type="Pfam" id="PF03435">
    <property type="entry name" value="Sacchrp_dh_NADP"/>
    <property type="match status" value="1"/>
</dbReference>
<evidence type="ECO:0000313" key="2">
    <source>
        <dbReference type="EMBL" id="RJX39732.1"/>
    </source>
</evidence>
<evidence type="ECO:0000259" key="1">
    <source>
        <dbReference type="Pfam" id="PF03435"/>
    </source>
</evidence>
<dbReference type="InterPro" id="IPR036291">
    <property type="entry name" value="NAD(P)-bd_dom_sf"/>
</dbReference>
<evidence type="ECO:0000313" key="3">
    <source>
        <dbReference type="Proteomes" id="UP000267798"/>
    </source>
</evidence>
<dbReference type="AlphaFoldDB" id="A0A3A6PDT2"/>
<dbReference type="Proteomes" id="UP000267798">
    <property type="component" value="Unassembled WGS sequence"/>
</dbReference>
<accession>A0A3A6PDT2</accession>
<feature type="domain" description="Saccharopine dehydrogenase NADP binding" evidence="1">
    <location>
        <begin position="6"/>
        <end position="124"/>
    </location>
</feature>
<dbReference type="InterPro" id="IPR005097">
    <property type="entry name" value="Sacchrp_dh_NADP-bd"/>
</dbReference>
<dbReference type="RefSeq" id="WP_120109452.1">
    <property type="nucleotide sequence ID" value="NZ_QXQB01000002.1"/>
</dbReference>
<dbReference type="EMBL" id="QXQB01000002">
    <property type="protein sequence ID" value="RJX39732.1"/>
    <property type="molecule type" value="Genomic_DNA"/>
</dbReference>
<dbReference type="SUPFAM" id="SSF51735">
    <property type="entry name" value="NAD(P)-binding Rossmann-fold domains"/>
    <property type="match status" value="1"/>
</dbReference>
<sequence length="389" mass="42182">MNKTDIVVIGGYGHVGSGICMRLGELFPGKVIAAGRSLGKAQAYSERTEGRIRPLALNVQEIPSRDWFDSVKLAVMCLDQQNTAWAEACLRSGTHYVDISAKAPFLQELKKLDRKAREAGATAVCSVGLAPGLTNLLALETAVELDEATDIAISIMLGLGEKHGRAAIEWTIDSYAGAPFKLIENGQPVWKRPFTDGRKADFGSSGRRTAYRFPFSDQLTLAETIGAASVATRLCFDSRFVTASLGAAAALRLPKLLAKEGVKAKLADSFDRFSLGSDRYAVRVDTLGMKNGERVCSSALLTGRGEGEATAAAAAATSQLIYTGQPPAGVYHSEELFHLLEQKGVLQLATQDAWSNRTNRLRAKIDGAVLQRYWETWRQSDTWRTAHSQ</sequence>
<name>A0A3A6PDT2_9BACL</name>
<dbReference type="Gene3D" id="3.40.50.720">
    <property type="entry name" value="NAD(P)-binding Rossmann-like Domain"/>
    <property type="match status" value="1"/>
</dbReference>
<dbReference type="Gene3D" id="3.30.360.10">
    <property type="entry name" value="Dihydrodipicolinate Reductase, domain 2"/>
    <property type="match status" value="1"/>
</dbReference>
<reference evidence="2 3" key="1">
    <citation type="submission" date="2018-09" db="EMBL/GenBank/DDBJ databases">
        <title>Paenibacillus aracenensis nov. sp. isolated from a cave in southern Spain.</title>
        <authorList>
            <person name="Jurado V."/>
            <person name="Gutierrez-Patricio S."/>
            <person name="Gonzalez-Pimentel J.L."/>
            <person name="Miller A.Z."/>
            <person name="Laiz L."/>
            <person name="Saiz-Jimenez C."/>
        </authorList>
    </citation>
    <scope>NUCLEOTIDE SEQUENCE [LARGE SCALE GENOMIC DNA]</scope>
    <source>
        <strain evidence="2 3">JCM 19203</strain>
    </source>
</reference>
<dbReference type="OrthoDB" id="1910498at2"/>
<protein>
    <submittedName>
        <fullName evidence="2">Saccharopine dehydrogenase</fullName>
    </submittedName>
</protein>
<proteinExistence type="predicted"/>
<gene>
    <name evidence="2" type="ORF">D3P09_10045</name>
</gene>